<sequence length="2946" mass="336114">MASQSQFMRVSLSNERNFSWVFLVDWVLTCIVTLTVIFYLGRIFAYTINLVLEWLLWKRWKVKVTMQSLTIAPLGGSITCKNVSIIHKDYAASFLEGSITWRYWLLTSRNSQYEEEEIAGKQEEQSAERDRSTTKNSQLPCRFVVSFEGFELFLYNRTAAYENIIQMFSKDERTKFESFLDEGSFSKFFNDDNDDMADKDMSESVKSSSSSETPNINDRVFKQVYYKQKSFFVRFLPMQLQIRRGSVVIGNKFTTSILILSHRNTEGIIDLSLPKEKLDLYKMKFQLEYNDMDISIKQNIAYDHEISSSSRFPASKLSKVWVKFLKILHASHIRIKWLQEKDRDNDTFFQKWKGLSLYKGITFEGDQDDMDDIHFDFASHEYAKVTNILKSPKVVITYEYDIPGVVPHGAHPTTDGPEVGNNGSPPEFGLDIQIHGATFCYGPWAHREIQHLQKLFSPIVSRSPSPTKKLSPGSRRIYTYFKTSFTIFEESTLRIPTREPSKDQEFLRKYRETNDDYRPFGWLDIKFSKDSYGTISTILSPTDEGFPNSLNIHFADVEAVSSVNHDILIRCKTFDINADIGYPLGWNSEAKWSIDLSSSQIESFLLREHITLVSDICSDFASGDPAPYELFRPFTYNVSWRMTDYSIYLNVNDHNIINNPLDFNENCYLSLHGEELMIDATIPHKVIAETYTNISYRISTSMFRLLLNAPPWNTLNEFMKNKEVGRSYNFSMNGVYTLYAELDVDNVDSISVECNSTGTTLHCYGFVVKYLMNVKMNYFGDFSKFVTSEEYTAVIRTKESGILYSAENAESAAFTSENESVENKPSVPVNIRSNPPVNRSDVKRTTNETDIWFVFSVWEGALILPETIYNADPCIALHFGELVVDFRSCNYYMDLLATMNSSHLKRYCSMQPHELFESIRKDNGRSQESHGILETLTIHGHRMYGLPPTEPTYFCQWGIDIDSLNINSHAQFVKGFFTAFQNIGFGYSNLENVLLYDIETPDDMTSVTVRSKDLLIVINDGNVKSKAFVDIPDITITSIDFENEKYSQRLDIDIPIVKVLFQLVENEEESRELFKFATKIKFTNFIKNKNFSVHRRQQQDYITLNDSPFNRCPFLLPCYLQESPLYKELLGCIYPSSSLPPLPLPFMPETTDFIIEDFLGEYSSLINTEVSISNIDETTASYDTSRGHEIESSNSFAQKGQGHISIESEAGLNYVIDIEYISIDIEPSFCGYLPGFVQSLYTPTAIDIIDQLEISIVRKLSDLKNGSSAICNAKLELSNMDIFWGKKNVEGLDLFLDGLDFELRRKSIENESESTVVEMTFLSKLRSIRATIFEGIQERPPAVSLAIEGWEAWSSKAEKDVTSFSVLSNDITVDESQLDWVTKYVNGQKTLVEEAIKFFQTLQLNLTNTERDVVCNLTAASEYNKISHDPYVITKPAFIMRLSKGHVRENRSWRIITRLRHILTYLPPDWEEVDYQGKNSKANVPADAKNIFVAVFSNWRNWELSDVERSFMYKKVFPNDKTNNTLIGQERIVKLTVNSFFFTVYSEGYRVAHNFVITRANAVAREIPAAENNVTQSVLNHERIVNITANVGSIKGELSDKVLKLKELITSLNRNSKLNPSSSPHSRGGFDTLNSYKYNGILLFERGELQCVLGSSRLTKRVIGGKCSFLIENPKESATPTLSSILFAQRCELWLKHSDTIVAEVVCREISLTVTAELGSQDQLLLLNLVSKHSHFRSMRKTDSLVQAIGEIEQAFSNLKKNLTTQNDVLSPKTLPSSGNFEVELTINLSNVSSELMFLSPFYIRYDVKQITAYINRLGGGDVLVSIWDADCILKSHQTTEQYLKLSCSDLQIRLRPPSVPNTIVSVSLSTSLTKVTLSEPRRILSSFLQDEKLIGESIRHLRKLQPLMPSRADEEASSKRLKWALDTNISYFGILVPMTSTNYLFELHMLLCSLTNANRQDSRGNDHISGSFSIENFLFLIHEPTLHASLSKIVDFSIRVSTSQKVPHSPQSYQIESSHFRVSLSPTSLIYIVWGIHQLQNLLHYFKKHRIPHQYVTDLSDIFSRKGSSSPETKIEFRSIHILSYNLCIGWKFHLDNDTSAGLILGFNRLFSAYEKNYGKLTLIDGYFSVLDENSNEAFFSQGNTKQKYNRSYLSSVQISYWLKDAGQKKDLFIRVHGETLDVSYLSTSFNVLEGALQSIERFQEFKKAKIHQSPNENQSKEAQESFSPTITPFLSRIRKVNCEFHYEGGIYRFFTLDDLKNNDPSLEVKSPAVRISLNYTYDHNSKERHWIRCLVNIDPTHNILFPRCVPIITDFADNVRSMIHKNSSNEKSEEPKVVSGVVDYKTLLGTYNIAFKIASGKQQLTLSCEPKAKVQADVGFESFSFSVMTNDLDPSEPLTVSFAVEKMQSSVRHIFSRGTSASLNVDFIDFTLFFTHPDIYGMALVSDVDVFFNMKQLQNLNLLLDIWRISETLKASSLSDENKMELKALPFSQSTKGKSSLSWCFTIILTNVNSDIDLGPSLGVLSLRLKRNWLSTNHYGGKRQVLCAFAESISVSSKGRFSGIFELKDAAWNSESRWPEDRVSATPNVSFSLTIGEIAVKSAFDYHMFLIGIVREIKFDLFSEPDYCGALPDLLRVHLSVPEIDLCATALTAASIVDIYNTIMRMRQDNRISYIETLKESNPADTAEDVPYDDILRSLNLLRTDVTVDIFKFKIQISPISLFDVEVLVVDIESMSARSETQAGEKLKTELHLQISNASVSLSTSKVELDEESVSSISVEDYMIHASKLKGGTILKIPHLLVSMTTWQKRKSDLVEYLFTCKFFDKVAVKWNLGPINFIREMWSTHVKSLAVRRSQTNNLEDEPENSIKTESGLNSRFKYVALDEPYLEMPQIKDLGDATPPIEWFGLHRKYFPVATHQVAVLLIQKLVHAAEKEYTKMQGQKK</sequence>
<proteinExistence type="predicted"/>
<name>A0A7H9B7T2_ZYGMR</name>
<keyword evidence="5" id="KW-1185">Reference proteome</keyword>
<dbReference type="InterPro" id="IPR048636">
    <property type="entry name" value="Csf1_N"/>
</dbReference>
<dbReference type="GO" id="GO:0006113">
    <property type="term" value="P:fermentation"/>
    <property type="evidence" value="ECO:0007669"/>
    <property type="project" value="InterPro"/>
</dbReference>
<dbReference type="PANTHER" id="PTHR32085:SF3">
    <property type="entry name" value="PROTEIN CSF1"/>
    <property type="match status" value="1"/>
</dbReference>
<feature type="domain" description="Csf1 C-terminal region" evidence="3">
    <location>
        <begin position="1729"/>
        <end position="2944"/>
    </location>
</feature>
<keyword evidence="1" id="KW-0472">Membrane</keyword>
<dbReference type="GeneID" id="59238346"/>
<accession>A0A7H9B7T2</accession>
<evidence type="ECO:0000259" key="2">
    <source>
        <dbReference type="Pfam" id="PF21678"/>
    </source>
</evidence>
<gene>
    <name evidence="4" type="ORF">HG535_0G04460</name>
</gene>
<dbReference type="KEGG" id="zmk:HG535_0G04460"/>
<evidence type="ECO:0008006" key="6">
    <source>
        <dbReference type="Google" id="ProtNLM"/>
    </source>
</evidence>
<evidence type="ECO:0000313" key="5">
    <source>
        <dbReference type="Proteomes" id="UP000509704"/>
    </source>
</evidence>
<dbReference type="InterPro" id="IPR029636">
    <property type="entry name" value="Csf1"/>
</dbReference>
<dbReference type="PANTHER" id="PTHR32085">
    <property type="entry name" value="PROTEIN CSF1"/>
    <property type="match status" value="1"/>
</dbReference>
<reference evidence="4 5" key="1">
    <citation type="submission" date="2020-07" db="EMBL/GenBank/DDBJ databases">
        <title>The yeast mating-type switching endonuclease HO is a domesticated member of an unorthodox homing genetic element family.</title>
        <authorList>
            <person name="Coughlan A.Y."/>
            <person name="Lombardi L."/>
            <person name="Braun-Galleani S."/>
            <person name="Martos A.R."/>
            <person name="Galeote V."/>
            <person name="Bigey F."/>
            <person name="Dequin S."/>
            <person name="Byrne K.P."/>
            <person name="Wolfe K.H."/>
        </authorList>
    </citation>
    <scope>NUCLEOTIDE SEQUENCE [LARGE SCALE GENOMIC DNA]</scope>
    <source>
        <strain evidence="4 5">NRRL Y-6702</strain>
    </source>
</reference>
<keyword evidence="1" id="KW-1133">Transmembrane helix</keyword>
<dbReference type="RefSeq" id="XP_037146288.1">
    <property type="nucleotide sequence ID" value="XM_037290393.1"/>
</dbReference>
<dbReference type="GO" id="GO:0016020">
    <property type="term" value="C:membrane"/>
    <property type="evidence" value="ECO:0007669"/>
    <property type="project" value="InterPro"/>
</dbReference>
<evidence type="ECO:0000256" key="1">
    <source>
        <dbReference type="SAM" id="Phobius"/>
    </source>
</evidence>
<feature type="transmembrane region" description="Helical" evidence="1">
    <location>
        <begin position="20"/>
        <end position="41"/>
    </location>
</feature>
<dbReference type="Pfam" id="PF21678">
    <property type="entry name" value="Csf1_N"/>
    <property type="match status" value="1"/>
</dbReference>
<dbReference type="OrthoDB" id="10051416at2759"/>
<feature type="domain" description="Csf1 N-terminal" evidence="2">
    <location>
        <begin position="34"/>
        <end position="1600"/>
    </location>
</feature>
<protein>
    <recommendedName>
        <fullName evidence="6">Protein CSF1</fullName>
    </recommendedName>
</protein>
<evidence type="ECO:0000259" key="3">
    <source>
        <dbReference type="Pfam" id="PF25038"/>
    </source>
</evidence>
<organism evidence="4 5">
    <name type="scientific">Zygotorulaspora mrakii</name>
    <name type="common">Zygosaccharomyces mrakii</name>
    <dbReference type="NCBI Taxonomy" id="42260"/>
    <lineage>
        <taxon>Eukaryota</taxon>
        <taxon>Fungi</taxon>
        <taxon>Dikarya</taxon>
        <taxon>Ascomycota</taxon>
        <taxon>Saccharomycotina</taxon>
        <taxon>Saccharomycetes</taxon>
        <taxon>Saccharomycetales</taxon>
        <taxon>Saccharomycetaceae</taxon>
        <taxon>Zygotorulaspora</taxon>
    </lineage>
</organism>
<dbReference type="Pfam" id="PF25038">
    <property type="entry name" value="Csf1_C"/>
    <property type="match status" value="1"/>
</dbReference>
<dbReference type="InterPro" id="IPR056779">
    <property type="entry name" value="Csf1_C"/>
</dbReference>
<keyword evidence="1" id="KW-0812">Transmembrane</keyword>
<dbReference type="Proteomes" id="UP000509704">
    <property type="component" value="Chromosome 7"/>
</dbReference>
<dbReference type="EMBL" id="CP058610">
    <property type="protein sequence ID" value="QLG74563.1"/>
    <property type="molecule type" value="Genomic_DNA"/>
</dbReference>
<evidence type="ECO:0000313" key="4">
    <source>
        <dbReference type="EMBL" id="QLG74563.1"/>
    </source>
</evidence>